<proteinExistence type="predicted"/>
<dbReference type="EMBL" id="FNXF01000020">
    <property type="protein sequence ID" value="SEI11043.1"/>
    <property type="molecule type" value="Genomic_DNA"/>
</dbReference>
<dbReference type="AlphaFoldDB" id="A0A1H6ND95"/>
<gene>
    <name evidence="1" type="ORF">SAMN05660691_03781</name>
</gene>
<evidence type="ECO:0000313" key="1">
    <source>
        <dbReference type="EMBL" id="SEI11043.1"/>
    </source>
</evidence>
<protein>
    <submittedName>
        <fullName evidence="1">Uncharacterized protein</fullName>
    </submittedName>
</protein>
<organism evidence="1 2">
    <name type="scientific">Rheinheimera pacifica</name>
    <dbReference type="NCBI Taxonomy" id="173990"/>
    <lineage>
        <taxon>Bacteria</taxon>
        <taxon>Pseudomonadati</taxon>
        <taxon>Pseudomonadota</taxon>
        <taxon>Gammaproteobacteria</taxon>
        <taxon>Chromatiales</taxon>
        <taxon>Chromatiaceae</taxon>
        <taxon>Rheinheimera</taxon>
    </lineage>
</organism>
<dbReference type="Proteomes" id="UP000199371">
    <property type="component" value="Unassembled WGS sequence"/>
</dbReference>
<keyword evidence="2" id="KW-1185">Reference proteome</keyword>
<accession>A0A1H6ND95</accession>
<sequence>MEQRVTQKINDRTKDLISLHVAGATVRHTSPYSELKVDENTQPLDSAFIATYVAPFYLQRKDTDEFRQKYLAVKSSIDIKLVSKLLGDFNWRPRSVGAYFSALGGMNELEEHIGKLLLRSDVCYTGNNYCLALASFSSQAAIHYLEQYLEYYLEQPDLWFDQNSAMAALSYIGAKQGEDLITPYIPLWQKFIANKPNWDLAESIELFSQQMSVLNEFKYELNS</sequence>
<dbReference type="InterPro" id="IPR046042">
    <property type="entry name" value="DUF6000"/>
</dbReference>
<evidence type="ECO:0000313" key="2">
    <source>
        <dbReference type="Proteomes" id="UP000199371"/>
    </source>
</evidence>
<name>A0A1H6ND95_9GAMM</name>
<dbReference type="Pfam" id="PF19463">
    <property type="entry name" value="DUF6000"/>
    <property type="match status" value="1"/>
</dbReference>
<dbReference type="STRING" id="173990.SAMN05660691_03781"/>
<reference evidence="2" key="1">
    <citation type="submission" date="2016-10" db="EMBL/GenBank/DDBJ databases">
        <authorList>
            <person name="Varghese N."/>
            <person name="Submissions S."/>
        </authorList>
    </citation>
    <scope>NUCLEOTIDE SEQUENCE [LARGE SCALE GENOMIC DNA]</scope>
    <source>
        <strain evidence="2">DSM 17616</strain>
    </source>
</reference>